<accession>A0AAD8C850</accession>
<feature type="chain" id="PRO_5042141941" description="IgGFc-binding protein N-terminal domain-containing protein" evidence="1">
    <location>
        <begin position="25"/>
        <end position="245"/>
    </location>
</feature>
<evidence type="ECO:0000313" key="2">
    <source>
        <dbReference type="EMBL" id="KAK0067762.1"/>
    </source>
</evidence>
<feature type="signal peptide" evidence="1">
    <location>
        <begin position="1"/>
        <end position="24"/>
    </location>
</feature>
<dbReference type="AlphaFoldDB" id="A0AAD8C850"/>
<evidence type="ECO:0000256" key="1">
    <source>
        <dbReference type="SAM" id="SignalP"/>
    </source>
</evidence>
<dbReference type="Proteomes" id="UP001233172">
    <property type="component" value="Unassembled WGS sequence"/>
</dbReference>
<reference evidence="2" key="2">
    <citation type="submission" date="2023-04" db="EMBL/GenBank/DDBJ databases">
        <authorList>
            <person name="Bu L."/>
            <person name="Lu L."/>
            <person name="Laidemitt M.R."/>
            <person name="Zhang S.M."/>
            <person name="Mutuku M."/>
            <person name="Mkoji G."/>
            <person name="Steinauer M."/>
            <person name="Loker E.S."/>
        </authorList>
    </citation>
    <scope>NUCLEOTIDE SEQUENCE</scope>
    <source>
        <strain evidence="2">KasaAsao</strain>
        <tissue evidence="2">Whole Snail</tissue>
    </source>
</reference>
<keyword evidence="1" id="KW-0732">Signal</keyword>
<comment type="caution">
    <text evidence="2">The sequence shown here is derived from an EMBL/GenBank/DDBJ whole genome shotgun (WGS) entry which is preliminary data.</text>
</comment>
<reference evidence="2" key="1">
    <citation type="journal article" date="2023" name="PLoS Negl. Trop. Dis.">
        <title>A genome sequence for Biomphalaria pfeifferi, the major vector snail for the human-infecting parasite Schistosoma mansoni.</title>
        <authorList>
            <person name="Bu L."/>
            <person name="Lu L."/>
            <person name="Laidemitt M.R."/>
            <person name="Zhang S.M."/>
            <person name="Mutuku M."/>
            <person name="Mkoji G."/>
            <person name="Steinauer M."/>
            <person name="Loker E.S."/>
        </authorList>
    </citation>
    <scope>NUCLEOTIDE SEQUENCE</scope>
    <source>
        <strain evidence="2">KasaAsao</strain>
    </source>
</reference>
<dbReference type="EMBL" id="JASAOG010000006">
    <property type="protein sequence ID" value="KAK0067762.1"/>
    <property type="molecule type" value="Genomic_DNA"/>
</dbReference>
<name>A0AAD8C850_BIOPF</name>
<feature type="non-terminal residue" evidence="2">
    <location>
        <position position="1"/>
    </location>
</feature>
<proteinExistence type="predicted"/>
<organism evidence="2 3">
    <name type="scientific">Biomphalaria pfeifferi</name>
    <name type="common">Bloodfluke planorb</name>
    <name type="synonym">Freshwater snail</name>
    <dbReference type="NCBI Taxonomy" id="112525"/>
    <lineage>
        <taxon>Eukaryota</taxon>
        <taxon>Metazoa</taxon>
        <taxon>Spiralia</taxon>
        <taxon>Lophotrochozoa</taxon>
        <taxon>Mollusca</taxon>
        <taxon>Gastropoda</taxon>
        <taxon>Heterobranchia</taxon>
        <taxon>Euthyneura</taxon>
        <taxon>Panpulmonata</taxon>
        <taxon>Hygrophila</taxon>
        <taxon>Lymnaeoidea</taxon>
        <taxon>Planorbidae</taxon>
        <taxon>Biomphalaria</taxon>
    </lineage>
</organism>
<evidence type="ECO:0008006" key="4">
    <source>
        <dbReference type="Google" id="ProtNLM"/>
    </source>
</evidence>
<keyword evidence="3" id="KW-1185">Reference proteome</keyword>
<protein>
    <recommendedName>
        <fullName evidence="4">IgGFc-binding protein N-terminal domain-containing protein</fullName>
    </recommendedName>
</protein>
<sequence>MSNASKGTMLSMLLKTLLLAGLSSIRSCILIEGASTTMGDHFIFQLPFLQEANGHAVVSMVTSWNKPFRVTMTIPHVKGVIYKEFMLYRLEAVSVDLRNMYKLACSLKQQSVQHVVIRSSPNNMFAVFVTVMDSFLSVETFPSVPLAGFSDHYYIVTFDYNPMFVVIHYITKNNPSLYFYTDYDFQYLSCVVLPWYPTQMFAYMSGESVIFESCLRTTYKLKSPDNPPFFECNETRFTVPDLSYS</sequence>
<gene>
    <name evidence="2" type="ORF">Bpfe_002603</name>
</gene>
<evidence type="ECO:0000313" key="3">
    <source>
        <dbReference type="Proteomes" id="UP001233172"/>
    </source>
</evidence>